<dbReference type="Proteomes" id="UP000626697">
    <property type="component" value="Unassembled WGS sequence"/>
</dbReference>
<keyword evidence="4" id="KW-1185">Reference proteome</keyword>
<proteinExistence type="predicted"/>
<evidence type="ECO:0000313" key="3">
    <source>
        <dbReference type="EMBL" id="MBA9028680.1"/>
    </source>
</evidence>
<protein>
    <recommendedName>
        <fullName evidence="2">Inner membrane protein YgaP-like transmembrane domain-containing protein</fullName>
    </recommendedName>
</protein>
<sequence length="103" mass="11484">MNNKTNISILNALLRITCGFTLLAWSISKMSRKPWNESYLVVAMFSSMKIGEGILRFCPVVALYEKCQGTLRGEHSIIKKGVPLLTQMGMGNDLISDKDNTET</sequence>
<organism evidence="3 4">
    <name type="scientific">Peribacillus huizhouensis</name>
    <dbReference type="NCBI Taxonomy" id="1501239"/>
    <lineage>
        <taxon>Bacteria</taxon>
        <taxon>Bacillati</taxon>
        <taxon>Bacillota</taxon>
        <taxon>Bacilli</taxon>
        <taxon>Bacillales</taxon>
        <taxon>Bacillaceae</taxon>
        <taxon>Peribacillus</taxon>
    </lineage>
</organism>
<accession>A0ABR6CVP0</accession>
<comment type="caution">
    <text evidence="3">The sequence shown here is derived from an EMBL/GenBank/DDBJ whole genome shotgun (WGS) entry which is preliminary data.</text>
</comment>
<gene>
    <name evidence="3" type="ORF">HNP81_004000</name>
</gene>
<feature type="domain" description="Inner membrane protein YgaP-like transmembrane" evidence="2">
    <location>
        <begin position="4"/>
        <end position="63"/>
    </location>
</feature>
<name>A0ABR6CVP0_9BACI</name>
<keyword evidence="1" id="KW-0812">Transmembrane</keyword>
<evidence type="ECO:0000256" key="1">
    <source>
        <dbReference type="SAM" id="Phobius"/>
    </source>
</evidence>
<reference evidence="3 4" key="1">
    <citation type="submission" date="2020-08" db="EMBL/GenBank/DDBJ databases">
        <title>Genomic Encyclopedia of Type Strains, Phase IV (KMG-IV): sequencing the most valuable type-strain genomes for metagenomic binning, comparative biology and taxonomic classification.</title>
        <authorList>
            <person name="Goeker M."/>
        </authorList>
    </citation>
    <scope>NUCLEOTIDE SEQUENCE [LARGE SCALE GENOMIC DNA]</scope>
    <source>
        <strain evidence="3 4">DSM 105481</strain>
    </source>
</reference>
<dbReference type="RefSeq" id="WP_182503711.1">
    <property type="nucleotide sequence ID" value="NZ_JACJHX010000017.1"/>
</dbReference>
<dbReference type="Pfam" id="PF11127">
    <property type="entry name" value="YgaP-like_TM"/>
    <property type="match status" value="1"/>
</dbReference>
<keyword evidence="1" id="KW-0472">Membrane</keyword>
<evidence type="ECO:0000313" key="4">
    <source>
        <dbReference type="Proteomes" id="UP000626697"/>
    </source>
</evidence>
<dbReference type="EMBL" id="JACJHX010000017">
    <property type="protein sequence ID" value="MBA9028680.1"/>
    <property type="molecule type" value="Genomic_DNA"/>
</dbReference>
<feature type="transmembrane region" description="Helical" evidence="1">
    <location>
        <begin position="6"/>
        <end position="25"/>
    </location>
</feature>
<evidence type="ECO:0000259" key="2">
    <source>
        <dbReference type="Pfam" id="PF11127"/>
    </source>
</evidence>
<keyword evidence="1" id="KW-1133">Transmembrane helix</keyword>
<dbReference type="InterPro" id="IPR021309">
    <property type="entry name" value="YgaP-like_TM"/>
</dbReference>